<evidence type="ECO:0000313" key="3">
    <source>
        <dbReference type="Proteomes" id="UP001197974"/>
    </source>
</evidence>
<evidence type="ECO:0000313" key="2">
    <source>
        <dbReference type="EMBL" id="WLR43202.1"/>
    </source>
</evidence>
<dbReference type="Proteomes" id="UP001197974">
    <property type="component" value="Chromosome"/>
</dbReference>
<dbReference type="Pfam" id="PF03698">
    <property type="entry name" value="UPF0180"/>
    <property type="match status" value="1"/>
</dbReference>
<comment type="similarity">
    <text evidence="1">Belongs to the UPF0180 family.</text>
</comment>
<keyword evidence="3" id="KW-1185">Reference proteome</keyword>
<dbReference type="EMBL" id="CP129013">
    <property type="protein sequence ID" value="WLR43202.1"/>
    <property type="molecule type" value="Genomic_DNA"/>
</dbReference>
<name>A0ABY9JXF3_9BACI</name>
<sequence>MPKVGIEQSLTDVYDLLKTKGYDVVQLKNEQDAQGCECCVITGVDSNVMGIQNTVTSGAVINASGMTPDEICHRVEETIH</sequence>
<dbReference type="RefSeq" id="WP_226539033.1">
    <property type="nucleotide sequence ID" value="NZ_CP129013.1"/>
</dbReference>
<accession>A0ABY9JXF3</accession>
<dbReference type="HAMAP" id="MF_00506">
    <property type="entry name" value="UPF0180"/>
    <property type="match status" value="1"/>
</dbReference>
<evidence type="ECO:0000256" key="1">
    <source>
        <dbReference type="HAMAP-Rule" id="MF_00506"/>
    </source>
</evidence>
<dbReference type="NCBIfam" id="NF002845">
    <property type="entry name" value="PRK03094.1"/>
    <property type="match status" value="1"/>
</dbReference>
<gene>
    <name evidence="2" type="ORF">LC087_03105</name>
</gene>
<dbReference type="InterPro" id="IPR005370">
    <property type="entry name" value="UPF0180"/>
</dbReference>
<protein>
    <recommendedName>
        <fullName evidence="1">UPF0180 protein LC087_03105</fullName>
    </recommendedName>
</protein>
<organism evidence="2 3">
    <name type="scientific">Bacillus carboniphilus</name>
    <dbReference type="NCBI Taxonomy" id="86663"/>
    <lineage>
        <taxon>Bacteria</taxon>
        <taxon>Bacillati</taxon>
        <taxon>Bacillota</taxon>
        <taxon>Bacilli</taxon>
        <taxon>Bacillales</taxon>
        <taxon>Bacillaceae</taxon>
        <taxon>Bacillus</taxon>
    </lineage>
</organism>
<proteinExistence type="inferred from homology"/>
<reference evidence="2 3" key="1">
    <citation type="submission" date="2023-06" db="EMBL/GenBank/DDBJ databases">
        <title>Five Gram-positive bacteria isolated from mangrove sediments in Shenzhen, Guangdong, China.</title>
        <authorList>
            <person name="Yu S."/>
            <person name="Zheng W."/>
            <person name="Huang Y."/>
        </authorList>
    </citation>
    <scope>NUCLEOTIDE SEQUENCE [LARGE SCALE GENOMIC DNA]</scope>
    <source>
        <strain evidence="2 3">SaN35-3</strain>
    </source>
</reference>